<evidence type="ECO:0000313" key="3">
    <source>
        <dbReference type="Proteomes" id="UP000008207"/>
    </source>
</evidence>
<dbReference type="KEGG" id="mno:Mnod_5384"/>
<dbReference type="EMBL" id="CP001349">
    <property type="protein sequence ID" value="ACL60229.1"/>
    <property type="molecule type" value="Genomic_DNA"/>
</dbReference>
<feature type="region of interest" description="Disordered" evidence="1">
    <location>
        <begin position="1"/>
        <end position="40"/>
    </location>
</feature>
<accession>B8IMN6</accession>
<keyword evidence="3" id="KW-1185">Reference proteome</keyword>
<gene>
    <name evidence="2" type="ordered locus">Mnod_5384</name>
</gene>
<proteinExistence type="predicted"/>
<reference evidence="2 3" key="1">
    <citation type="submission" date="2009-01" db="EMBL/GenBank/DDBJ databases">
        <title>Complete sequence of chromosome of Methylobacterium nodulans ORS 2060.</title>
        <authorList>
            <consortium name="US DOE Joint Genome Institute"/>
            <person name="Lucas S."/>
            <person name="Copeland A."/>
            <person name="Lapidus A."/>
            <person name="Glavina del Rio T."/>
            <person name="Dalin E."/>
            <person name="Tice H."/>
            <person name="Bruce D."/>
            <person name="Goodwin L."/>
            <person name="Pitluck S."/>
            <person name="Sims D."/>
            <person name="Brettin T."/>
            <person name="Detter J.C."/>
            <person name="Han C."/>
            <person name="Larimer F."/>
            <person name="Land M."/>
            <person name="Hauser L."/>
            <person name="Kyrpides N."/>
            <person name="Ivanova N."/>
            <person name="Marx C.J."/>
            <person name="Richardson P."/>
        </authorList>
    </citation>
    <scope>NUCLEOTIDE SEQUENCE [LARGE SCALE GENOMIC DNA]</scope>
    <source>
        <strain evidence="3">LMG 21967 / CNCM I-2342 / ORS 2060</strain>
    </source>
</reference>
<name>B8IMN6_METNO</name>
<evidence type="ECO:0000256" key="1">
    <source>
        <dbReference type="SAM" id="MobiDB-lite"/>
    </source>
</evidence>
<dbReference type="AlphaFoldDB" id="B8IMN6"/>
<dbReference type="Proteomes" id="UP000008207">
    <property type="component" value="Chromosome"/>
</dbReference>
<dbReference type="HOGENOM" id="CLU_3292320_0_0_5"/>
<organism evidence="2 3">
    <name type="scientific">Methylobacterium nodulans (strain LMG 21967 / CNCM I-2342 / ORS 2060)</name>
    <dbReference type="NCBI Taxonomy" id="460265"/>
    <lineage>
        <taxon>Bacteria</taxon>
        <taxon>Pseudomonadati</taxon>
        <taxon>Pseudomonadota</taxon>
        <taxon>Alphaproteobacteria</taxon>
        <taxon>Hyphomicrobiales</taxon>
        <taxon>Methylobacteriaceae</taxon>
        <taxon>Methylobacterium</taxon>
    </lineage>
</organism>
<dbReference type="STRING" id="460265.Mnod_5384"/>
<sequence length="40" mass="4282">MGQGEAGRIGSHAAEDEANHPLRHDPHQRPSIARPDAVLS</sequence>
<protein>
    <submittedName>
        <fullName evidence="2">Uncharacterized protein</fullName>
    </submittedName>
</protein>
<evidence type="ECO:0000313" key="2">
    <source>
        <dbReference type="EMBL" id="ACL60229.1"/>
    </source>
</evidence>
<feature type="compositionally biased region" description="Basic and acidic residues" evidence="1">
    <location>
        <begin position="13"/>
        <end position="28"/>
    </location>
</feature>